<name>A0A0F8A6I9_9HYPO</name>
<dbReference type="Proteomes" id="UP000054481">
    <property type="component" value="Unassembled WGS sequence"/>
</dbReference>
<reference evidence="2 3" key="1">
    <citation type="journal article" date="2014" name="Genome Biol. Evol.">
        <title>Comparative genomics and transcriptomics analyses reveal divergent lifestyle features of nematode endoparasitic fungus Hirsutella minnesotensis.</title>
        <authorList>
            <person name="Lai Y."/>
            <person name="Liu K."/>
            <person name="Zhang X."/>
            <person name="Zhang X."/>
            <person name="Li K."/>
            <person name="Wang N."/>
            <person name="Shu C."/>
            <person name="Wu Y."/>
            <person name="Wang C."/>
            <person name="Bushley K.E."/>
            <person name="Xiang M."/>
            <person name="Liu X."/>
        </authorList>
    </citation>
    <scope>NUCLEOTIDE SEQUENCE [LARGE SCALE GENOMIC DNA]</scope>
    <source>
        <strain evidence="2 3">3608</strain>
    </source>
</reference>
<sequence length="344" mass="38036">MPRRSLDVGQGDPSVPMDKSQRKSERSHEENQERAYIAASRRADRSIEARVQSARMASEIHKKRTGKSFRITEEIVMKEEMYEEEDDDLPRSYRLLGSHMQTDSPEFNSRVEAYLSNRVAMSALLARTNDEWRENEINRLFAQSFPNAGQQAQQLSQGMSGAMYNVPPQSPVERPIFQSVTYVPRSRHRSQARSRSTASPANPTPSTNPTSPVSPTPASIPDTSATRTTSSIDGTMTSGTSLDFGAPSGSAFTAELPPEAKMLMGGMGMDGVYGSMPYSPAWASPSPFYDMGDFNGSMKPGEMNENLFPEYFNGEASPMKWEPSAGGLDESWDAFINDAAWPKE</sequence>
<feature type="region of interest" description="Disordered" evidence="1">
    <location>
        <begin position="1"/>
        <end position="43"/>
    </location>
</feature>
<protein>
    <submittedName>
        <fullName evidence="2">Uncharacterized protein</fullName>
    </submittedName>
</protein>
<keyword evidence="3" id="KW-1185">Reference proteome</keyword>
<gene>
    <name evidence="2" type="ORF">HIM_03480</name>
</gene>
<feature type="compositionally biased region" description="Basic and acidic residues" evidence="1">
    <location>
        <begin position="19"/>
        <end position="33"/>
    </location>
</feature>
<evidence type="ECO:0000256" key="1">
    <source>
        <dbReference type="SAM" id="MobiDB-lite"/>
    </source>
</evidence>
<proteinExistence type="predicted"/>
<feature type="compositionally biased region" description="Polar residues" evidence="1">
    <location>
        <begin position="221"/>
        <end position="241"/>
    </location>
</feature>
<evidence type="ECO:0000313" key="3">
    <source>
        <dbReference type="Proteomes" id="UP000054481"/>
    </source>
</evidence>
<feature type="region of interest" description="Disordered" evidence="1">
    <location>
        <begin position="183"/>
        <end position="246"/>
    </location>
</feature>
<dbReference type="EMBL" id="KQ030508">
    <property type="protein sequence ID" value="KJZ77159.1"/>
    <property type="molecule type" value="Genomic_DNA"/>
</dbReference>
<accession>A0A0F8A6I9</accession>
<organism evidence="2 3">
    <name type="scientific">Hirsutella minnesotensis 3608</name>
    <dbReference type="NCBI Taxonomy" id="1043627"/>
    <lineage>
        <taxon>Eukaryota</taxon>
        <taxon>Fungi</taxon>
        <taxon>Dikarya</taxon>
        <taxon>Ascomycota</taxon>
        <taxon>Pezizomycotina</taxon>
        <taxon>Sordariomycetes</taxon>
        <taxon>Hypocreomycetidae</taxon>
        <taxon>Hypocreales</taxon>
        <taxon>Ophiocordycipitaceae</taxon>
        <taxon>Hirsutella</taxon>
    </lineage>
</organism>
<feature type="compositionally biased region" description="Low complexity" evidence="1">
    <location>
        <begin position="193"/>
        <end position="219"/>
    </location>
</feature>
<dbReference type="OrthoDB" id="5397087at2759"/>
<dbReference type="AlphaFoldDB" id="A0A0F8A6I9"/>
<evidence type="ECO:0000313" key="2">
    <source>
        <dbReference type="EMBL" id="KJZ77159.1"/>
    </source>
</evidence>